<feature type="domain" description="RCK N-terminal" evidence="3">
    <location>
        <begin position="114"/>
        <end position="238"/>
    </location>
</feature>
<evidence type="ECO:0000259" key="3">
    <source>
        <dbReference type="PROSITE" id="PS51201"/>
    </source>
</evidence>
<dbReference type="PANTHER" id="PTHR43833">
    <property type="entry name" value="POTASSIUM CHANNEL PROTEIN 2-RELATED-RELATED"/>
    <property type="match status" value="1"/>
</dbReference>
<dbReference type="InterPro" id="IPR013099">
    <property type="entry name" value="K_chnl_dom"/>
</dbReference>
<dbReference type="GO" id="GO:0005886">
    <property type="term" value="C:plasma membrane"/>
    <property type="evidence" value="ECO:0007669"/>
    <property type="project" value="UniProtKB-SubCell"/>
</dbReference>
<evidence type="ECO:0000256" key="2">
    <source>
        <dbReference type="SAM" id="Phobius"/>
    </source>
</evidence>
<proteinExistence type="predicted"/>
<evidence type="ECO:0000313" key="5">
    <source>
        <dbReference type="Proteomes" id="UP000187367"/>
    </source>
</evidence>
<dbReference type="Gene3D" id="1.10.287.70">
    <property type="match status" value="1"/>
</dbReference>
<evidence type="ECO:0000313" key="4">
    <source>
        <dbReference type="EMBL" id="OMI00402.1"/>
    </source>
</evidence>
<dbReference type="SUPFAM" id="SSF81324">
    <property type="entry name" value="Voltage-gated potassium channels"/>
    <property type="match status" value="1"/>
</dbReference>
<dbReference type="InterPro" id="IPR036291">
    <property type="entry name" value="NAD(P)-bd_dom_sf"/>
</dbReference>
<feature type="transmembrane region" description="Helical" evidence="2">
    <location>
        <begin position="74"/>
        <end position="98"/>
    </location>
</feature>
<dbReference type="Pfam" id="PF07885">
    <property type="entry name" value="Ion_trans_2"/>
    <property type="match status" value="1"/>
</dbReference>
<keyword evidence="2" id="KW-0472">Membrane</keyword>
<comment type="caution">
    <text evidence="4">The sequence shown here is derived from an EMBL/GenBank/DDBJ whole genome shotgun (WGS) entry which is preliminary data.</text>
</comment>
<evidence type="ECO:0000256" key="1">
    <source>
        <dbReference type="ARBA" id="ARBA00004651"/>
    </source>
</evidence>
<accession>A0A1R1RSE4</accession>
<gene>
    <name evidence="4" type="ORF">BW143_18620</name>
</gene>
<dbReference type="RefSeq" id="WP_076762142.1">
    <property type="nucleotide sequence ID" value="NZ_JARMMH010000011.1"/>
</dbReference>
<dbReference type="PROSITE" id="PS51201">
    <property type="entry name" value="RCK_N"/>
    <property type="match status" value="1"/>
</dbReference>
<reference evidence="4 5" key="1">
    <citation type="submission" date="2017-01" db="EMBL/GenBank/DDBJ databases">
        <title>Bacillus phylogenomics.</title>
        <authorList>
            <person name="Dunlap C."/>
        </authorList>
    </citation>
    <scope>NUCLEOTIDE SEQUENCE [LARGE SCALE GENOMIC DNA]</scope>
    <source>
        <strain evidence="4 5">NRRL B-41282</strain>
    </source>
</reference>
<keyword evidence="4" id="KW-0406">Ion transport</keyword>
<dbReference type="AlphaFoldDB" id="A0A1R1QBW0"/>
<dbReference type="InterPro" id="IPR050721">
    <property type="entry name" value="Trk_Ktr_HKT_K-transport"/>
</dbReference>
<keyword evidence="5" id="KW-1185">Reference proteome</keyword>
<sequence>MKSNRVFIAWLRWPIYTRIAIIILLLIIIFGQLISLVEPQQFSNVFDGIWWALITVSTVGYGDSVPKTPAGKVVSMLLILLGAAFVTAYFATMATAAFSKQQRYAEGKVNYRGRGHMILVGWNEKSNKLMRTLQSANPGRTIVLIDETLQEGPLMENIHFIRGHPADDSTLKNANIEEADIVFITANQHKNEAAADMQSILTLLAVKGLNPSVYCVVEILTEKQRKNAERAGANQIISTADLLKTAMLQHFLIKSQLADPVFQEADIHLKVHAFPVPEHMEGCSFQDVIQHFMNDNILIIGIQQKDGPALSPSFSYKIQPTDQLLSL</sequence>
<dbReference type="InterPro" id="IPR003148">
    <property type="entry name" value="RCK_N"/>
</dbReference>
<accession>A0A1R1QBW0</accession>
<dbReference type="Gene3D" id="3.40.50.720">
    <property type="entry name" value="NAD(P)-binding Rossmann-like Domain"/>
    <property type="match status" value="1"/>
</dbReference>
<protein>
    <submittedName>
        <fullName evidence="4">Potassium channel protein</fullName>
    </submittedName>
</protein>
<comment type="subcellular location">
    <subcellularLocation>
        <location evidence="1">Cell membrane</location>
        <topology evidence="1">Multi-pass membrane protein</topology>
    </subcellularLocation>
</comment>
<feature type="transmembrane region" description="Helical" evidence="2">
    <location>
        <begin position="15"/>
        <end position="37"/>
    </location>
</feature>
<dbReference type="EMBL" id="MTJL01000041">
    <property type="protein sequence ID" value="OMI00402.1"/>
    <property type="molecule type" value="Genomic_DNA"/>
</dbReference>
<keyword evidence="4" id="KW-0407">Ion channel</keyword>
<keyword evidence="2" id="KW-0812">Transmembrane</keyword>
<dbReference type="SUPFAM" id="SSF51735">
    <property type="entry name" value="NAD(P)-binding Rossmann-fold domains"/>
    <property type="match status" value="1"/>
</dbReference>
<dbReference type="GO" id="GO:0006813">
    <property type="term" value="P:potassium ion transport"/>
    <property type="evidence" value="ECO:0007669"/>
    <property type="project" value="InterPro"/>
</dbReference>
<dbReference type="Pfam" id="PF02254">
    <property type="entry name" value="TrkA_N"/>
    <property type="match status" value="1"/>
</dbReference>
<dbReference type="Proteomes" id="UP000187367">
    <property type="component" value="Unassembled WGS sequence"/>
</dbReference>
<name>A0A1R1QBW0_9BACI</name>
<organism evidence="4 5">
    <name type="scientific">Bacillus swezeyi</name>
    <dbReference type="NCBI Taxonomy" id="1925020"/>
    <lineage>
        <taxon>Bacteria</taxon>
        <taxon>Bacillati</taxon>
        <taxon>Bacillota</taxon>
        <taxon>Bacilli</taxon>
        <taxon>Bacillales</taxon>
        <taxon>Bacillaceae</taxon>
        <taxon>Bacillus</taxon>
    </lineage>
</organism>
<feature type="transmembrane region" description="Helical" evidence="2">
    <location>
        <begin position="44"/>
        <end position="62"/>
    </location>
</feature>
<dbReference type="PANTHER" id="PTHR43833:SF9">
    <property type="entry name" value="POTASSIUM CHANNEL PROTEIN YUGO-RELATED"/>
    <property type="match status" value="1"/>
</dbReference>
<keyword evidence="4" id="KW-0813">Transport</keyword>
<dbReference type="OrthoDB" id="9785285at2"/>
<keyword evidence="2" id="KW-1133">Transmembrane helix</keyword>
<dbReference type="GO" id="GO:0034220">
    <property type="term" value="P:monoatomic ion transmembrane transport"/>
    <property type="evidence" value="ECO:0007669"/>
    <property type="project" value="UniProtKB-KW"/>
</dbReference>